<accession>A0ABX5NXR4</accession>
<evidence type="ECO:0000313" key="2">
    <source>
        <dbReference type="Proteomes" id="UP000248116"/>
    </source>
</evidence>
<gene>
    <name evidence="1" type="ORF">C3920_15985</name>
</gene>
<dbReference type="EMBL" id="PRCW01000159">
    <property type="protein sequence ID" value="PYD46322.1"/>
    <property type="molecule type" value="Genomic_DNA"/>
</dbReference>
<keyword evidence="2" id="KW-1185">Reference proteome</keyword>
<name>A0ABX5NXR4_9PROT</name>
<dbReference type="RefSeq" id="WP_110561004.1">
    <property type="nucleotide sequence ID" value="NZ_PRCW01000159.1"/>
</dbReference>
<dbReference type="Proteomes" id="UP000248116">
    <property type="component" value="Unassembled WGS sequence"/>
</dbReference>
<evidence type="ECO:0008006" key="3">
    <source>
        <dbReference type="Google" id="ProtNLM"/>
    </source>
</evidence>
<reference evidence="1 2" key="1">
    <citation type="submission" date="2018-02" db="EMBL/GenBank/DDBJ databases">
        <authorList>
            <person name="Skraban J."/>
            <person name="Trcek J."/>
        </authorList>
    </citation>
    <scope>NUCLEOTIDE SEQUENCE [LARGE SCALE GENOMIC DNA]</scope>
    <source>
        <strain evidence="1 2">AV446</strain>
    </source>
</reference>
<protein>
    <recommendedName>
        <fullName evidence="3">Autotransporter outer membrane beta-barrel domain-containing protein</fullName>
    </recommendedName>
</protein>
<evidence type="ECO:0000313" key="1">
    <source>
        <dbReference type="EMBL" id="PYD46322.1"/>
    </source>
</evidence>
<dbReference type="InterPro" id="IPR011050">
    <property type="entry name" value="Pectin_lyase_fold/virulence"/>
</dbReference>
<organism evidence="1 2">
    <name type="scientific">Novacetimonas pomaceti</name>
    <dbReference type="NCBI Taxonomy" id="2021998"/>
    <lineage>
        <taxon>Bacteria</taxon>
        <taxon>Pseudomonadati</taxon>
        <taxon>Pseudomonadota</taxon>
        <taxon>Alphaproteobacteria</taxon>
        <taxon>Acetobacterales</taxon>
        <taxon>Acetobacteraceae</taxon>
        <taxon>Novacetimonas</taxon>
    </lineage>
</organism>
<comment type="caution">
    <text evidence="1">The sequence shown here is derived from an EMBL/GenBank/DDBJ whole genome shotgun (WGS) entry which is preliminary data.</text>
</comment>
<proteinExistence type="predicted"/>
<sequence length="559" mass="56159">MSITNSGTIESTAGGQAIDLNDIVGPDNTSTITNNAGGLIKADDADGIRPGANATVVNAGTIYSDGAVGDSHDGIDFQEAPTGTVINEAGGLISGERHGITTDGYVDVYNPAGATIIGRNGSGVGSDGTGKVVNYGTIIGGYNGSGTGDGDGVDIDNYATVINYGTIKAEGAAGVDKNGQTNESEGLALTGGGSVINEKGALITSVQVGVTAGVSAVPMSVYNYGTIHGDEIGVRTSGNSTFYNYGSITSLGKAFESDILNVSNISLYNYGQIVGSADALYFAPTTNNFIYMSSGSVLSGNIENYGTTNFNVSSAYTLGNLITGNGELIKSGQGDLTLIFDNGPYFTGDTDVQAGTLTVDGSLASSKVTVQSGGMLDGRSTVGSVVVENNASLQGGHDGTGTLTVDGNLQQQAGSTLVANGGLVSVTGQADIASGARLMIAQDTLNNFASVAKAGEYRVLSAAGGVNGTYALANTVQISAFDTLIDAYDTNDVYLRAQQDRAFTPVALTRNQIATAGALDALGGAGISSLVGLAGSDAQARRAFDATSGEIHASARTAL</sequence>
<dbReference type="SUPFAM" id="SSF51126">
    <property type="entry name" value="Pectin lyase-like"/>
    <property type="match status" value="1"/>
</dbReference>